<keyword evidence="2" id="KW-0067">ATP-binding</keyword>
<dbReference type="EMBL" id="BMDX01000002">
    <property type="protein sequence ID" value="GGA67808.1"/>
    <property type="molecule type" value="Genomic_DNA"/>
</dbReference>
<organism evidence="4 5">
    <name type="scientific">Neiella marina</name>
    <dbReference type="NCBI Taxonomy" id="508461"/>
    <lineage>
        <taxon>Bacteria</taxon>
        <taxon>Pseudomonadati</taxon>
        <taxon>Pseudomonadota</taxon>
        <taxon>Gammaproteobacteria</taxon>
        <taxon>Alteromonadales</taxon>
        <taxon>Echinimonadaceae</taxon>
        <taxon>Neiella</taxon>
    </lineage>
</organism>
<dbReference type="AlphaFoldDB" id="A0A8J2U2Q4"/>
<protein>
    <submittedName>
        <fullName evidence="4">Cell wall phosphotransferase</fullName>
    </submittedName>
</protein>
<dbReference type="Gene3D" id="3.30.200.20">
    <property type="entry name" value="Phosphorylase Kinase, domain 1"/>
    <property type="match status" value="1"/>
</dbReference>
<dbReference type="PANTHER" id="PTHR33540:SF1">
    <property type="entry name" value="N-ACETYLMURAMATE_N-ACETYLGLUCOSAMINE KINASE"/>
    <property type="match status" value="1"/>
</dbReference>
<dbReference type="InterPro" id="IPR011009">
    <property type="entry name" value="Kinase-like_dom_sf"/>
</dbReference>
<evidence type="ECO:0000256" key="1">
    <source>
        <dbReference type="ARBA" id="ARBA00022741"/>
    </source>
</evidence>
<evidence type="ECO:0000313" key="5">
    <source>
        <dbReference type="Proteomes" id="UP000619743"/>
    </source>
</evidence>
<evidence type="ECO:0000313" key="4">
    <source>
        <dbReference type="EMBL" id="GGA67808.1"/>
    </source>
</evidence>
<dbReference type="GO" id="GO:0005524">
    <property type="term" value="F:ATP binding"/>
    <property type="evidence" value="ECO:0007669"/>
    <property type="project" value="UniProtKB-KW"/>
</dbReference>
<dbReference type="Proteomes" id="UP000619743">
    <property type="component" value="Unassembled WGS sequence"/>
</dbReference>
<dbReference type="RefSeq" id="WP_087507117.1">
    <property type="nucleotide sequence ID" value="NZ_BMDX01000002.1"/>
</dbReference>
<keyword evidence="1" id="KW-0547">Nucleotide-binding</keyword>
<dbReference type="SUPFAM" id="SSF56112">
    <property type="entry name" value="Protein kinase-like (PK-like)"/>
    <property type="match status" value="1"/>
</dbReference>
<comment type="caution">
    <text evidence="4">The sequence shown here is derived from an EMBL/GenBank/DDBJ whole genome shotgun (WGS) entry which is preliminary data.</text>
</comment>
<name>A0A8J2U2Q4_9GAMM</name>
<dbReference type="OrthoDB" id="9809275at2"/>
<gene>
    <name evidence="4" type="ORF">GCM10011369_06860</name>
</gene>
<feature type="domain" description="Aminoglycoside phosphotransferase" evidence="3">
    <location>
        <begin position="24"/>
        <end position="250"/>
    </location>
</feature>
<accession>A0A8J2U2Q4</accession>
<evidence type="ECO:0000259" key="3">
    <source>
        <dbReference type="Pfam" id="PF01636"/>
    </source>
</evidence>
<dbReference type="InterPro" id="IPR002575">
    <property type="entry name" value="Aminoglycoside_PTrfase"/>
</dbReference>
<evidence type="ECO:0000256" key="2">
    <source>
        <dbReference type="ARBA" id="ARBA00022840"/>
    </source>
</evidence>
<sequence length="334" mass="37987">MNKQLREQALAIWLQNALNNPQLTIELVSGDASFRRYFRVLGGDTTMIAVDAPAPHEDCGLFLQVADAFRQHQVRVPSVIAADAEQGFMCLEDFGDRLFFSALSDSNKTQWYQHALQPLLDVANVEGTETGPLPSFDAAHVARENALFTDWLLATHLQLSLTAAEQTMIADAFSVLTDNALAQPQVGVHRDYHSRNIMLLDNDEIGVIDFQDAVLGPITYDVVSLLRDCYVEWPDEWVYQRLAEWATKARAQDLLESTEQSLVERWFDLMGIQRHVKASGIFCRLCHRDGKTSYLHDVPRTLGYIVRIAKKYPETREFGHFVEQRVIPVWRNQP</sequence>
<dbReference type="Pfam" id="PF01636">
    <property type="entry name" value="APH"/>
    <property type="match status" value="1"/>
</dbReference>
<dbReference type="PANTHER" id="PTHR33540">
    <property type="entry name" value="TRNA THREONYLCARBAMOYLADENOSINE BIOSYNTHESIS PROTEIN TSAE"/>
    <property type="match status" value="1"/>
</dbReference>
<dbReference type="Gene3D" id="3.90.1200.10">
    <property type="match status" value="1"/>
</dbReference>
<proteinExistence type="predicted"/>
<reference evidence="5" key="1">
    <citation type="journal article" date="2019" name="Int. J. Syst. Evol. Microbiol.">
        <title>The Global Catalogue of Microorganisms (GCM) 10K type strain sequencing project: providing services to taxonomists for standard genome sequencing and annotation.</title>
        <authorList>
            <consortium name="The Broad Institute Genomics Platform"/>
            <consortium name="The Broad Institute Genome Sequencing Center for Infectious Disease"/>
            <person name="Wu L."/>
            <person name="Ma J."/>
        </authorList>
    </citation>
    <scope>NUCLEOTIDE SEQUENCE [LARGE SCALE GENOMIC DNA]</scope>
    <source>
        <strain evidence="5">CGMCC 1.10130</strain>
    </source>
</reference>
<keyword evidence="5" id="KW-1185">Reference proteome</keyword>